<comment type="caution">
    <text evidence="1">The sequence shown here is derived from an EMBL/GenBank/DDBJ whole genome shotgun (WGS) entry which is preliminary data.</text>
</comment>
<dbReference type="Pfam" id="PF08713">
    <property type="entry name" value="DNA_alkylation"/>
    <property type="match status" value="1"/>
</dbReference>
<dbReference type="Gene3D" id="1.25.10.90">
    <property type="match status" value="1"/>
</dbReference>
<dbReference type="Proteomes" id="UP001549691">
    <property type="component" value="Unassembled WGS sequence"/>
</dbReference>
<keyword evidence="2" id="KW-1185">Reference proteome</keyword>
<dbReference type="PANTHER" id="PTHR34070:SF1">
    <property type="entry name" value="DNA ALKYLATION REPAIR PROTEIN"/>
    <property type="match status" value="1"/>
</dbReference>
<dbReference type="PANTHER" id="PTHR34070">
    <property type="entry name" value="ARMADILLO-TYPE FOLD"/>
    <property type="match status" value="1"/>
</dbReference>
<dbReference type="InterPro" id="IPR016024">
    <property type="entry name" value="ARM-type_fold"/>
</dbReference>
<name>A0ABV2TL38_9RHOO</name>
<dbReference type="EMBL" id="JBEWZI010000010">
    <property type="protein sequence ID" value="MET7014624.1"/>
    <property type="molecule type" value="Genomic_DNA"/>
</dbReference>
<accession>A0ABV2TL38</accession>
<evidence type="ECO:0000313" key="1">
    <source>
        <dbReference type="EMBL" id="MET7014624.1"/>
    </source>
</evidence>
<dbReference type="InterPro" id="IPR014825">
    <property type="entry name" value="DNA_alkylation"/>
</dbReference>
<proteinExistence type="predicted"/>
<organism evidence="1 2">
    <name type="scientific">Uliginosibacterium flavum</name>
    <dbReference type="NCBI Taxonomy" id="1396831"/>
    <lineage>
        <taxon>Bacteria</taxon>
        <taxon>Pseudomonadati</taxon>
        <taxon>Pseudomonadota</taxon>
        <taxon>Betaproteobacteria</taxon>
        <taxon>Rhodocyclales</taxon>
        <taxon>Zoogloeaceae</taxon>
        <taxon>Uliginosibacterium</taxon>
    </lineage>
</organism>
<dbReference type="RefSeq" id="WP_354601087.1">
    <property type="nucleotide sequence ID" value="NZ_JBEWZI010000010.1"/>
</dbReference>
<dbReference type="CDD" id="cd07064">
    <property type="entry name" value="AlkD_like_1"/>
    <property type="match status" value="1"/>
</dbReference>
<reference evidence="1 2" key="1">
    <citation type="submission" date="2024-07" db="EMBL/GenBank/DDBJ databases">
        <title>Uliginosibacterium flavum JJ3220;KACC:17644.</title>
        <authorList>
            <person name="Kim M.K."/>
        </authorList>
    </citation>
    <scope>NUCLEOTIDE SEQUENCE [LARGE SCALE GENOMIC DNA]</scope>
    <source>
        <strain evidence="1 2">KACC:17644</strain>
    </source>
</reference>
<evidence type="ECO:0000313" key="2">
    <source>
        <dbReference type="Proteomes" id="UP001549691"/>
    </source>
</evidence>
<gene>
    <name evidence="1" type="ORF">ABXR19_10530</name>
</gene>
<protein>
    <submittedName>
        <fullName evidence="1">DNA alkylation repair protein</fullName>
    </submittedName>
</protein>
<sequence length="237" mass="26342">MSDSVNFASALRAALAAKADPVRAAPMAAYMKQRFVFFGIPTSARRAAVKPLIATLGKAPEADWLLGVAEALWEFDERECQYVAVDLLVKFAGRLEARHEPQLVALVRAKAWWDSVDLLAAHVYGTLCRKAPELRLRLDGYATHEDLWLRRVAILSQLNYAAETDRARLAAALTANLGQSDFFIRKAMGWALRQFARTDPDWVCAWLDAHAGQVSGLTRREALKRIQGDQPESEPPA</sequence>
<dbReference type="SUPFAM" id="SSF48371">
    <property type="entry name" value="ARM repeat"/>
    <property type="match status" value="1"/>
</dbReference>